<evidence type="ECO:0000256" key="4">
    <source>
        <dbReference type="ARBA" id="ARBA00022833"/>
    </source>
</evidence>
<evidence type="ECO:0000256" key="2">
    <source>
        <dbReference type="ARBA" id="ARBA00022723"/>
    </source>
</evidence>
<dbReference type="SUPFAM" id="SSF102215">
    <property type="entry name" value="Creatininase"/>
    <property type="match status" value="1"/>
</dbReference>
<accession>A0ABN8U5A9</accession>
<dbReference type="InterPro" id="IPR003785">
    <property type="entry name" value="Creatininase/forma_Hydrolase"/>
</dbReference>
<dbReference type="InterPro" id="IPR024087">
    <property type="entry name" value="Creatininase-like_sf"/>
</dbReference>
<dbReference type="RefSeq" id="WP_261945002.1">
    <property type="nucleotide sequence ID" value="NZ_AP031286.1"/>
</dbReference>
<dbReference type="EMBL" id="CALYLO010000004">
    <property type="protein sequence ID" value="CAH8246278.1"/>
    <property type="molecule type" value="Genomic_DNA"/>
</dbReference>
<keyword evidence="4" id="KW-0862">Zinc</keyword>
<name>A0ABN8U5A9_9BACL</name>
<dbReference type="Gene3D" id="3.40.50.10310">
    <property type="entry name" value="Creatininase"/>
    <property type="match status" value="1"/>
</dbReference>
<comment type="similarity">
    <text evidence="5">Belongs to the creatininase superfamily.</text>
</comment>
<comment type="caution">
    <text evidence="6">The sequence shown here is derived from an EMBL/GenBank/DDBJ whole genome shotgun (WGS) entry which is preliminary data.</text>
</comment>
<dbReference type="PANTHER" id="PTHR35005">
    <property type="entry name" value="3-DEHYDRO-SCYLLO-INOSOSE HYDROLASE"/>
    <property type="match status" value="1"/>
</dbReference>
<protein>
    <submittedName>
        <fullName evidence="6">Creatininase family protein</fullName>
    </submittedName>
</protein>
<dbReference type="Pfam" id="PF02633">
    <property type="entry name" value="Creatininase"/>
    <property type="match status" value="1"/>
</dbReference>
<keyword evidence="2" id="KW-0479">Metal-binding</keyword>
<proteinExistence type="inferred from homology"/>
<comment type="cofactor">
    <cofactor evidence="1">
        <name>Zn(2+)</name>
        <dbReference type="ChEBI" id="CHEBI:29105"/>
    </cofactor>
</comment>
<evidence type="ECO:0000256" key="1">
    <source>
        <dbReference type="ARBA" id="ARBA00001947"/>
    </source>
</evidence>
<sequence>MQALKAIEVHGRDIEQVTRKAQFAVVPLGSVEYHGPHAPLGTDTILAASFAERIDPSLHPLIYPDIPYSACPGKTRHYPGTLRVRPTVFIDYLADVAEGICRLGIRHIVLLNTHDANMGPARTVAEHVTGTYPDASFLLINWWQMASVEFTQRMGLFQGTAGRGHGGPYEMSAVKAFRPEMVTVQESDLEFEAGSPLSPVPYVLVEGTPQGWDGYTGRIRQCSLEAGQIIVEEASRNMNLLIQEWLARRTDKKKE</sequence>
<keyword evidence="7" id="KW-1185">Reference proteome</keyword>
<gene>
    <name evidence="6" type="ORF">WJ0W_003513</name>
</gene>
<evidence type="ECO:0000256" key="5">
    <source>
        <dbReference type="ARBA" id="ARBA00024029"/>
    </source>
</evidence>
<dbReference type="Proteomes" id="UP001154322">
    <property type="component" value="Unassembled WGS sequence"/>
</dbReference>
<dbReference type="PANTHER" id="PTHR35005:SF1">
    <property type="entry name" value="2-AMINO-5-FORMYLAMINO-6-RIBOSYLAMINOPYRIMIDIN-4(3H)-ONE 5'-MONOPHOSPHATE DEFORMYLASE"/>
    <property type="match status" value="1"/>
</dbReference>
<keyword evidence="3" id="KW-0378">Hydrolase</keyword>
<reference evidence="6" key="1">
    <citation type="submission" date="2022-06" db="EMBL/GenBank/DDBJ databases">
        <authorList>
            <person name="Dietemann V."/>
            <person name="Ory F."/>
            <person name="Dainat B."/>
            <person name="Oberhansli S."/>
        </authorList>
    </citation>
    <scope>NUCLEOTIDE SEQUENCE</scope>
    <source>
        <strain evidence="6">Ena-SAMPLE-TAB-26-04-2022-14:26:32:270-5432</strain>
    </source>
</reference>
<evidence type="ECO:0000313" key="6">
    <source>
        <dbReference type="EMBL" id="CAH8246278.1"/>
    </source>
</evidence>
<organism evidence="6 7">
    <name type="scientific">Paenibacillus melissococcoides</name>
    <dbReference type="NCBI Taxonomy" id="2912268"/>
    <lineage>
        <taxon>Bacteria</taxon>
        <taxon>Bacillati</taxon>
        <taxon>Bacillota</taxon>
        <taxon>Bacilli</taxon>
        <taxon>Bacillales</taxon>
        <taxon>Paenibacillaceae</taxon>
        <taxon>Paenibacillus</taxon>
    </lineage>
</organism>
<evidence type="ECO:0000256" key="3">
    <source>
        <dbReference type="ARBA" id="ARBA00022801"/>
    </source>
</evidence>
<evidence type="ECO:0000313" key="7">
    <source>
        <dbReference type="Proteomes" id="UP001154322"/>
    </source>
</evidence>